<evidence type="ECO:0000256" key="5">
    <source>
        <dbReference type="SAM" id="MobiDB-lite"/>
    </source>
</evidence>
<comment type="subcellular location">
    <subcellularLocation>
        <location evidence="1">Nucleus</location>
        <location evidence="1">Nucleoplasm</location>
    </subcellularLocation>
</comment>
<dbReference type="InterPro" id="IPR012677">
    <property type="entry name" value="Nucleotide-bd_a/b_plait_sf"/>
</dbReference>
<feature type="domain" description="RRM" evidence="6">
    <location>
        <begin position="17"/>
        <end position="89"/>
    </location>
</feature>
<feature type="compositionally biased region" description="Basic and acidic residues" evidence="5">
    <location>
        <begin position="315"/>
        <end position="344"/>
    </location>
</feature>
<dbReference type="PANTHER" id="PTHR13798">
    <property type="entry name" value="RNA BINDING MOTIF RBM PROTEIN -RELATED"/>
    <property type="match status" value="1"/>
</dbReference>
<sequence>MINIEARINESSYDDDYVLYVSSVPPEATAALLFELFLQVGPVSSVTLKAGSSYAFVDFEDAESVPYAIDVMDGITLFGQRLRLSPKSGSTHSLRESPSMDRLPAYPGEMRFTGGIPLYDFAYAYGQRIIDPINASNAVADGSVAPWPGHAFMGYFDGYIEDHQQQYCFNESNMYSLPYPLLPYGMLAPSSGTYRSPMERDRSHSRRDRKKRAHPSMDELRVHCVYCWCLCDFADQLFHVMLQLRLDEHEHNWIYGHTDTARPNASVCMTAMRRTKLPIYASPLTTLLHAKPKKDAQAFVSPKSESTKQDAYSDGVRKARRLETERENSDLRRQKVSSLKHEMDKEEEETPEEEFCRPNMIVKQQNTIAFKWKHTGGHRFQGYSIGKANVKLFYGKDS</sequence>
<gene>
    <name evidence="7" type="ORF">M513_04873</name>
</gene>
<reference evidence="7 8" key="1">
    <citation type="journal article" date="2014" name="Nat. Genet.">
        <title>Genome and transcriptome of the porcine whipworm Trichuris suis.</title>
        <authorList>
            <person name="Jex A.R."/>
            <person name="Nejsum P."/>
            <person name="Schwarz E.M."/>
            <person name="Hu L."/>
            <person name="Young N.D."/>
            <person name="Hall R.S."/>
            <person name="Korhonen P.K."/>
            <person name="Liao S."/>
            <person name="Thamsborg S."/>
            <person name="Xia J."/>
            <person name="Xu P."/>
            <person name="Wang S."/>
            <person name="Scheerlinck J.P."/>
            <person name="Hofmann A."/>
            <person name="Sternberg P.W."/>
            <person name="Wang J."/>
            <person name="Gasser R.B."/>
        </authorList>
    </citation>
    <scope>NUCLEOTIDE SEQUENCE [LARGE SCALE GENOMIC DNA]</scope>
    <source>
        <strain evidence="7">DCEP-RM93M</strain>
    </source>
</reference>
<organism evidence="7 8">
    <name type="scientific">Trichuris suis</name>
    <name type="common">pig whipworm</name>
    <dbReference type="NCBI Taxonomy" id="68888"/>
    <lineage>
        <taxon>Eukaryota</taxon>
        <taxon>Metazoa</taxon>
        <taxon>Ecdysozoa</taxon>
        <taxon>Nematoda</taxon>
        <taxon>Enoplea</taxon>
        <taxon>Dorylaimia</taxon>
        <taxon>Trichinellida</taxon>
        <taxon>Trichuridae</taxon>
        <taxon>Trichuris</taxon>
    </lineage>
</organism>
<name>A0A085MAT5_9BILA</name>
<dbReference type="InterPro" id="IPR000504">
    <property type="entry name" value="RRM_dom"/>
</dbReference>
<evidence type="ECO:0000313" key="7">
    <source>
        <dbReference type="EMBL" id="KFD54331.1"/>
    </source>
</evidence>
<keyword evidence="2 4" id="KW-0694">RNA-binding</keyword>
<dbReference type="InterPro" id="IPR035979">
    <property type="entry name" value="RBD_domain_sf"/>
</dbReference>
<dbReference type="PROSITE" id="PS50102">
    <property type="entry name" value="RRM"/>
    <property type="match status" value="1"/>
</dbReference>
<evidence type="ECO:0000256" key="4">
    <source>
        <dbReference type="PROSITE-ProRule" id="PRU00176"/>
    </source>
</evidence>
<feature type="region of interest" description="Disordered" evidence="5">
    <location>
        <begin position="298"/>
        <end position="353"/>
    </location>
</feature>
<evidence type="ECO:0000259" key="6">
    <source>
        <dbReference type="PROSITE" id="PS50102"/>
    </source>
</evidence>
<dbReference type="Gene3D" id="3.30.70.330">
    <property type="match status" value="1"/>
</dbReference>
<evidence type="ECO:0000256" key="2">
    <source>
        <dbReference type="ARBA" id="ARBA00022884"/>
    </source>
</evidence>
<accession>A0A085MAT5</accession>
<feature type="region of interest" description="Disordered" evidence="5">
    <location>
        <begin position="192"/>
        <end position="213"/>
    </location>
</feature>
<dbReference type="AlphaFoldDB" id="A0A085MAT5"/>
<feature type="compositionally biased region" description="Basic residues" evidence="5">
    <location>
        <begin position="203"/>
        <end position="213"/>
    </location>
</feature>
<evidence type="ECO:0000256" key="3">
    <source>
        <dbReference type="ARBA" id="ARBA00023242"/>
    </source>
</evidence>
<dbReference type="GO" id="GO:0003727">
    <property type="term" value="F:single-stranded RNA binding"/>
    <property type="evidence" value="ECO:0007669"/>
    <property type="project" value="TreeGrafter"/>
</dbReference>
<dbReference type="SMART" id="SM00360">
    <property type="entry name" value="RRM"/>
    <property type="match status" value="1"/>
</dbReference>
<dbReference type="GO" id="GO:0000381">
    <property type="term" value="P:regulation of alternative mRNA splicing, via spliceosome"/>
    <property type="evidence" value="ECO:0007669"/>
    <property type="project" value="TreeGrafter"/>
</dbReference>
<dbReference type="Proteomes" id="UP000030764">
    <property type="component" value="Unassembled WGS sequence"/>
</dbReference>
<evidence type="ECO:0000256" key="1">
    <source>
        <dbReference type="ARBA" id="ARBA00004642"/>
    </source>
</evidence>
<feature type="non-terminal residue" evidence="7">
    <location>
        <position position="398"/>
    </location>
</feature>
<dbReference type="GO" id="GO:0005654">
    <property type="term" value="C:nucleoplasm"/>
    <property type="evidence" value="ECO:0007669"/>
    <property type="project" value="UniProtKB-SubCell"/>
</dbReference>
<protein>
    <recommendedName>
        <fullName evidence="6">RRM domain-containing protein</fullName>
    </recommendedName>
</protein>
<evidence type="ECO:0000313" key="8">
    <source>
        <dbReference type="Proteomes" id="UP000030764"/>
    </source>
</evidence>
<dbReference type="InterPro" id="IPR052285">
    <property type="entry name" value="NEXT_complex_subunit"/>
</dbReference>
<keyword evidence="3" id="KW-0539">Nucleus</keyword>
<keyword evidence="8" id="KW-1185">Reference proteome</keyword>
<dbReference type="EMBL" id="KL363209">
    <property type="protein sequence ID" value="KFD54331.1"/>
    <property type="molecule type" value="Genomic_DNA"/>
</dbReference>
<dbReference type="PANTHER" id="PTHR13798:SF11">
    <property type="entry name" value="RNA-BINDING PROTEIN 7-RELATED"/>
    <property type="match status" value="1"/>
</dbReference>
<dbReference type="SUPFAM" id="SSF54928">
    <property type="entry name" value="RNA-binding domain, RBD"/>
    <property type="match status" value="1"/>
</dbReference>
<dbReference type="Pfam" id="PF00076">
    <property type="entry name" value="RRM_1"/>
    <property type="match status" value="1"/>
</dbReference>
<proteinExistence type="predicted"/>